<protein>
    <submittedName>
        <fullName evidence="2">Uncharacterized protein</fullName>
    </submittedName>
</protein>
<feature type="region of interest" description="Disordered" evidence="1">
    <location>
        <begin position="384"/>
        <end position="406"/>
    </location>
</feature>
<evidence type="ECO:0000256" key="1">
    <source>
        <dbReference type="SAM" id="MobiDB-lite"/>
    </source>
</evidence>
<comment type="caution">
    <text evidence="2">The sequence shown here is derived from an EMBL/GenBank/DDBJ whole genome shotgun (WGS) entry which is preliminary data.</text>
</comment>
<evidence type="ECO:0000313" key="2">
    <source>
        <dbReference type="EMBL" id="KAF6741516.1"/>
    </source>
</evidence>
<dbReference type="AlphaFoldDB" id="A0A8H6LUF4"/>
<keyword evidence="3" id="KW-1185">Reference proteome</keyword>
<name>A0A8H6LUF4_9AGAR</name>
<gene>
    <name evidence="2" type="ORF">DFP72DRAFT_862072</name>
</gene>
<evidence type="ECO:0000313" key="3">
    <source>
        <dbReference type="Proteomes" id="UP000521943"/>
    </source>
</evidence>
<organism evidence="2 3">
    <name type="scientific">Ephemerocybe angulata</name>
    <dbReference type="NCBI Taxonomy" id="980116"/>
    <lineage>
        <taxon>Eukaryota</taxon>
        <taxon>Fungi</taxon>
        <taxon>Dikarya</taxon>
        <taxon>Basidiomycota</taxon>
        <taxon>Agaricomycotina</taxon>
        <taxon>Agaricomycetes</taxon>
        <taxon>Agaricomycetidae</taxon>
        <taxon>Agaricales</taxon>
        <taxon>Agaricineae</taxon>
        <taxon>Psathyrellaceae</taxon>
        <taxon>Ephemerocybe</taxon>
    </lineage>
</organism>
<feature type="compositionally biased region" description="Basic and acidic residues" evidence="1">
    <location>
        <begin position="391"/>
        <end position="406"/>
    </location>
</feature>
<sequence length="406" mass="46210">MALWSHSGTTPHQDARCGAPERCTSYSDEHYVLVRETVSLSPDVFCQKTDDPGEIGNLAETNKSIISEFGRHNAVAIYGSLGLWPTDVKKSPLGAHQIHARSSRRLAAELLPSRSTCLARTAELEMLLLRLDNVPSTLFLEIQISRWAKHCKNQLLPRTPRLWLRRLNHRHTHPRPLLHPMRMQPIIRIIQTLHISRSAYRLLLLRALDDVDLALPTTPSNQVWCTSSDTFARRSGWRRSIGRKERVERFGVGFRKEGLIVQHGVERPGQETDELEMVAIGSRRVQLKIVDEGLGSTKSSRVESQGRSTKTFKPVNTIHTQHTKPNRTHHTRNIPDIRSCPPLRAEYDLWTPIMPHLDVVREVVLHTRSYVGEIVSTVRKCEVGSEEEDMRSEAMDGTTRGEVKEE</sequence>
<reference evidence="2 3" key="1">
    <citation type="submission" date="2020-07" db="EMBL/GenBank/DDBJ databases">
        <title>Comparative genomics of pyrophilous fungi reveals a link between fire events and developmental genes.</title>
        <authorList>
            <consortium name="DOE Joint Genome Institute"/>
            <person name="Steindorff A.S."/>
            <person name="Carver A."/>
            <person name="Calhoun S."/>
            <person name="Stillman K."/>
            <person name="Liu H."/>
            <person name="Lipzen A."/>
            <person name="Pangilinan J."/>
            <person name="Labutti K."/>
            <person name="Bruns T.D."/>
            <person name="Grigoriev I.V."/>
        </authorList>
    </citation>
    <scope>NUCLEOTIDE SEQUENCE [LARGE SCALE GENOMIC DNA]</scope>
    <source>
        <strain evidence="2 3">CBS 144469</strain>
    </source>
</reference>
<proteinExistence type="predicted"/>
<dbReference type="EMBL" id="JACGCI010000238">
    <property type="protein sequence ID" value="KAF6741516.1"/>
    <property type="molecule type" value="Genomic_DNA"/>
</dbReference>
<accession>A0A8H6LUF4</accession>
<dbReference type="Proteomes" id="UP000521943">
    <property type="component" value="Unassembled WGS sequence"/>
</dbReference>